<name>A0A9N9KNT8_9HELO</name>
<feature type="compositionally biased region" description="Polar residues" evidence="1">
    <location>
        <begin position="71"/>
        <end position="86"/>
    </location>
</feature>
<feature type="region of interest" description="Disordered" evidence="1">
    <location>
        <begin position="47"/>
        <end position="88"/>
    </location>
</feature>
<sequence>MFADLPWLPSFWSGPQRHLASPADDIKQQIPPPKDEYTLPACDLQRKLQQHSKQRSIPNGTQQPVAAGTRSLKNTHLSGTTGSRNPQHLLMAPPRMAQLVVRLSNGQRLFPLHLLAGISDSGPLNAFWGPLETKWSSHLFLMDC</sequence>
<gene>
    <name evidence="2" type="ORF">HYFRA_00008285</name>
</gene>
<comment type="caution">
    <text evidence="2">The sequence shown here is derived from an EMBL/GenBank/DDBJ whole genome shotgun (WGS) entry which is preliminary data.</text>
</comment>
<evidence type="ECO:0000256" key="1">
    <source>
        <dbReference type="SAM" id="MobiDB-lite"/>
    </source>
</evidence>
<evidence type="ECO:0000313" key="2">
    <source>
        <dbReference type="EMBL" id="CAG8950053.1"/>
    </source>
</evidence>
<dbReference type="AlphaFoldDB" id="A0A9N9KNT8"/>
<dbReference type="EMBL" id="CAJVRL010000035">
    <property type="protein sequence ID" value="CAG8950053.1"/>
    <property type="molecule type" value="Genomic_DNA"/>
</dbReference>
<feature type="compositionally biased region" description="Polar residues" evidence="1">
    <location>
        <begin position="55"/>
        <end position="64"/>
    </location>
</feature>
<reference evidence="2" key="1">
    <citation type="submission" date="2021-07" db="EMBL/GenBank/DDBJ databases">
        <authorList>
            <person name="Durling M."/>
        </authorList>
    </citation>
    <scope>NUCLEOTIDE SEQUENCE</scope>
</reference>
<dbReference type="Proteomes" id="UP000696280">
    <property type="component" value="Unassembled WGS sequence"/>
</dbReference>
<keyword evidence="3" id="KW-1185">Reference proteome</keyword>
<proteinExistence type="predicted"/>
<evidence type="ECO:0000313" key="3">
    <source>
        <dbReference type="Proteomes" id="UP000696280"/>
    </source>
</evidence>
<organism evidence="2 3">
    <name type="scientific">Hymenoscyphus fraxineus</name>
    <dbReference type="NCBI Taxonomy" id="746836"/>
    <lineage>
        <taxon>Eukaryota</taxon>
        <taxon>Fungi</taxon>
        <taxon>Dikarya</taxon>
        <taxon>Ascomycota</taxon>
        <taxon>Pezizomycotina</taxon>
        <taxon>Leotiomycetes</taxon>
        <taxon>Helotiales</taxon>
        <taxon>Helotiaceae</taxon>
        <taxon>Hymenoscyphus</taxon>
    </lineage>
</organism>
<protein>
    <submittedName>
        <fullName evidence="2">Uncharacterized protein</fullName>
    </submittedName>
</protein>
<accession>A0A9N9KNT8</accession>